<keyword evidence="9" id="KW-0804">Transcription</keyword>
<dbReference type="KEGG" id="spoa:EQM13_04345"/>
<evidence type="ECO:0000256" key="5">
    <source>
        <dbReference type="ARBA" id="ARBA00022491"/>
    </source>
</evidence>
<evidence type="ECO:0000256" key="11">
    <source>
        <dbReference type="ARBA" id="ARBA00032593"/>
    </source>
</evidence>
<evidence type="ECO:0000313" key="13">
    <source>
        <dbReference type="EMBL" id="QAT60860.1"/>
    </source>
</evidence>
<protein>
    <recommendedName>
        <fullName evidence="11">Manganese transport regulator</fullName>
    </recommendedName>
</protein>
<name>A0A410QA52_9FIRM</name>
<organism evidence="13 14">
    <name type="scientific">Acidilutibacter cellobiosedens</name>
    <dbReference type="NCBI Taxonomy" id="2507161"/>
    <lineage>
        <taxon>Bacteria</taxon>
        <taxon>Bacillati</taxon>
        <taxon>Bacillota</taxon>
        <taxon>Tissierellia</taxon>
        <taxon>Tissierellales</taxon>
        <taxon>Acidilutibacteraceae</taxon>
        <taxon>Acidilutibacter</taxon>
    </lineage>
</organism>
<dbReference type="EMBL" id="CP035282">
    <property type="protein sequence ID" value="QAT60860.1"/>
    <property type="molecule type" value="Genomic_DNA"/>
</dbReference>
<accession>A0A410QA52</accession>
<proteinExistence type="inferred from homology"/>
<evidence type="ECO:0000256" key="6">
    <source>
        <dbReference type="ARBA" id="ARBA00023015"/>
    </source>
</evidence>
<dbReference type="SUPFAM" id="SSF47979">
    <property type="entry name" value="Iron-dependent repressor protein, dimerization domain"/>
    <property type="match status" value="1"/>
</dbReference>
<evidence type="ECO:0000256" key="3">
    <source>
        <dbReference type="ARBA" id="ARBA00011738"/>
    </source>
</evidence>
<keyword evidence="14" id="KW-1185">Reference proteome</keyword>
<reference evidence="14" key="1">
    <citation type="submission" date="2019-01" db="EMBL/GenBank/DDBJ databases">
        <title>Draft genomes of a novel of Sporanaerobacter strains.</title>
        <authorList>
            <person name="Ma S."/>
        </authorList>
    </citation>
    <scope>NUCLEOTIDE SEQUENCE [LARGE SCALE GENOMIC DNA]</scope>
    <source>
        <strain evidence="14">NJN-17</strain>
    </source>
</reference>
<evidence type="ECO:0000313" key="14">
    <source>
        <dbReference type="Proteomes" id="UP000287969"/>
    </source>
</evidence>
<dbReference type="InterPro" id="IPR036390">
    <property type="entry name" value="WH_DNA-bd_sf"/>
</dbReference>
<evidence type="ECO:0000256" key="10">
    <source>
        <dbReference type="ARBA" id="ARBA00023211"/>
    </source>
</evidence>
<dbReference type="Gene3D" id="1.10.60.10">
    <property type="entry name" value="Iron dependent repressor, metal binding and dimerisation domain"/>
    <property type="match status" value="1"/>
</dbReference>
<dbReference type="PANTHER" id="PTHR33238">
    <property type="entry name" value="IRON (METAL) DEPENDENT REPRESSOR, DTXR FAMILY"/>
    <property type="match status" value="1"/>
</dbReference>
<gene>
    <name evidence="13" type="ORF">EQM13_04345</name>
</gene>
<dbReference type="InterPro" id="IPR036421">
    <property type="entry name" value="Fe_dep_repressor_sf"/>
</dbReference>
<keyword evidence="7" id="KW-0238">DNA-binding</keyword>
<evidence type="ECO:0000256" key="2">
    <source>
        <dbReference type="ARBA" id="ARBA00007871"/>
    </source>
</evidence>
<evidence type="ECO:0000256" key="7">
    <source>
        <dbReference type="ARBA" id="ARBA00023125"/>
    </source>
</evidence>
<dbReference type="PANTHER" id="PTHR33238:SF11">
    <property type="entry name" value="TRANSCRIPTIONAL REGULATOR MNTR"/>
    <property type="match status" value="1"/>
</dbReference>
<dbReference type="GO" id="GO:0005737">
    <property type="term" value="C:cytoplasm"/>
    <property type="evidence" value="ECO:0007669"/>
    <property type="project" value="UniProtKB-SubCell"/>
</dbReference>
<evidence type="ECO:0000259" key="12">
    <source>
        <dbReference type="PROSITE" id="PS50944"/>
    </source>
</evidence>
<comment type="subcellular location">
    <subcellularLocation>
        <location evidence="1">Cytoplasm</location>
    </subcellularLocation>
</comment>
<dbReference type="GO" id="GO:0046914">
    <property type="term" value="F:transition metal ion binding"/>
    <property type="evidence" value="ECO:0007669"/>
    <property type="project" value="InterPro"/>
</dbReference>
<dbReference type="InterPro" id="IPR001367">
    <property type="entry name" value="Fe_dep_repressor"/>
</dbReference>
<dbReference type="OrthoDB" id="9791355at2"/>
<evidence type="ECO:0000256" key="8">
    <source>
        <dbReference type="ARBA" id="ARBA00023159"/>
    </source>
</evidence>
<dbReference type="RefSeq" id="WP_071140282.1">
    <property type="nucleotide sequence ID" value="NZ_CP035282.1"/>
</dbReference>
<comment type="similarity">
    <text evidence="2">Belongs to the DtxR/MntR family.</text>
</comment>
<evidence type="ECO:0000256" key="1">
    <source>
        <dbReference type="ARBA" id="ARBA00004496"/>
    </source>
</evidence>
<dbReference type="InterPro" id="IPR022689">
    <property type="entry name" value="Iron_dep_repressor"/>
</dbReference>
<keyword evidence="5" id="KW-0678">Repressor</keyword>
<dbReference type="InterPro" id="IPR022687">
    <property type="entry name" value="HTH_DTXR"/>
</dbReference>
<dbReference type="InterPro" id="IPR036388">
    <property type="entry name" value="WH-like_DNA-bd_sf"/>
</dbReference>
<evidence type="ECO:0000256" key="9">
    <source>
        <dbReference type="ARBA" id="ARBA00023163"/>
    </source>
</evidence>
<dbReference type="GO" id="GO:0003677">
    <property type="term" value="F:DNA binding"/>
    <property type="evidence" value="ECO:0007669"/>
    <property type="project" value="UniProtKB-KW"/>
</dbReference>
<dbReference type="GO" id="GO:0046983">
    <property type="term" value="F:protein dimerization activity"/>
    <property type="evidence" value="ECO:0007669"/>
    <property type="project" value="InterPro"/>
</dbReference>
<dbReference type="GO" id="GO:0003700">
    <property type="term" value="F:DNA-binding transcription factor activity"/>
    <property type="evidence" value="ECO:0007669"/>
    <property type="project" value="InterPro"/>
</dbReference>
<dbReference type="Pfam" id="PF01325">
    <property type="entry name" value="Fe_dep_repress"/>
    <property type="match status" value="1"/>
</dbReference>
<keyword evidence="8" id="KW-0010">Activator</keyword>
<dbReference type="Proteomes" id="UP000287969">
    <property type="component" value="Chromosome"/>
</dbReference>
<dbReference type="SMART" id="SM00529">
    <property type="entry name" value="HTH_DTXR"/>
    <property type="match status" value="1"/>
</dbReference>
<keyword evidence="10" id="KW-0464">Manganese</keyword>
<feature type="domain" description="HTH dtxR-type" evidence="12">
    <location>
        <begin position="25"/>
        <end position="86"/>
    </location>
</feature>
<dbReference type="SUPFAM" id="SSF46785">
    <property type="entry name" value="Winged helix' DNA-binding domain"/>
    <property type="match status" value="1"/>
</dbReference>
<keyword evidence="6" id="KW-0805">Transcription regulation</keyword>
<dbReference type="Pfam" id="PF02742">
    <property type="entry name" value="Fe_dep_repr_C"/>
    <property type="match status" value="1"/>
</dbReference>
<sequence>MSDKMNSEFRTSRGYQILNRQEKKLTSAMEDYLEMIYRLCLKNGYTRVGRLSELLHVRPSSASKMISKLADMDCIKYERHEIILLTDSGKKIGSYLLCRHNIVEEFLQLIGSNNVLEETELIEHSLSPSTVENLNTFLEFFKSDLYADKNFRDFKKSKERMNT</sequence>
<evidence type="ECO:0000256" key="4">
    <source>
        <dbReference type="ARBA" id="ARBA00022490"/>
    </source>
</evidence>
<dbReference type="AlphaFoldDB" id="A0A410QA52"/>
<dbReference type="Gene3D" id="1.10.10.10">
    <property type="entry name" value="Winged helix-like DNA-binding domain superfamily/Winged helix DNA-binding domain"/>
    <property type="match status" value="1"/>
</dbReference>
<comment type="subunit">
    <text evidence="3">Homodimer.</text>
</comment>
<dbReference type="InterPro" id="IPR050536">
    <property type="entry name" value="DtxR_MntR_Metal-Reg"/>
</dbReference>
<dbReference type="PROSITE" id="PS50944">
    <property type="entry name" value="HTH_DTXR"/>
    <property type="match status" value="1"/>
</dbReference>
<keyword evidence="4" id="KW-0963">Cytoplasm</keyword>